<reference evidence="2" key="1">
    <citation type="submission" date="2022-11" db="UniProtKB">
        <authorList>
            <consortium name="WormBaseParasite"/>
        </authorList>
    </citation>
    <scope>IDENTIFICATION</scope>
</reference>
<proteinExistence type="predicted"/>
<organism evidence="1 2">
    <name type="scientific">Panagrolaimus davidi</name>
    <dbReference type="NCBI Taxonomy" id="227884"/>
    <lineage>
        <taxon>Eukaryota</taxon>
        <taxon>Metazoa</taxon>
        <taxon>Ecdysozoa</taxon>
        <taxon>Nematoda</taxon>
        <taxon>Chromadorea</taxon>
        <taxon>Rhabditida</taxon>
        <taxon>Tylenchina</taxon>
        <taxon>Panagrolaimomorpha</taxon>
        <taxon>Panagrolaimoidea</taxon>
        <taxon>Panagrolaimidae</taxon>
        <taxon>Panagrolaimus</taxon>
    </lineage>
</organism>
<evidence type="ECO:0000313" key="2">
    <source>
        <dbReference type="WBParaSite" id="PDA_v2.g30520.t1"/>
    </source>
</evidence>
<sequence>MLDKNEKAFEEVLERVQTNNPRYVLLSPSDIKNPLFISLSKLSFSNFGILYDDATLCKANLVDGISKWLLDKTSVKYYVHPTCARKHRVMNTACKELITVDLYDHLPLNKSCIIPKSVDLLFIQEIEQASGKINHDCKKMEQKCHRNKITLSIDTNNFAKFASEPVILPQIQTLPLTLNETDESNIPVIAFCDNFSVICIHKDGGYKFVDGWNGKSFIC</sequence>
<accession>A0A914QSZ5</accession>
<evidence type="ECO:0000313" key="1">
    <source>
        <dbReference type="Proteomes" id="UP000887578"/>
    </source>
</evidence>
<dbReference type="Proteomes" id="UP000887578">
    <property type="component" value="Unplaced"/>
</dbReference>
<protein>
    <submittedName>
        <fullName evidence="2">Uncharacterized protein</fullName>
    </submittedName>
</protein>
<dbReference type="WBParaSite" id="PDA_v2.g30520.t1">
    <property type="protein sequence ID" value="PDA_v2.g30520.t1"/>
    <property type="gene ID" value="PDA_v2.g30520"/>
</dbReference>
<keyword evidence="1" id="KW-1185">Reference proteome</keyword>
<name>A0A914QSZ5_9BILA</name>
<dbReference type="AlphaFoldDB" id="A0A914QSZ5"/>